<dbReference type="InterPro" id="IPR036282">
    <property type="entry name" value="Glutathione-S-Trfase_C_sf"/>
</dbReference>
<dbReference type="Proteomes" id="UP000516148">
    <property type="component" value="Chromosome"/>
</dbReference>
<dbReference type="InterPro" id="IPR040079">
    <property type="entry name" value="Glutathione_S-Trfase"/>
</dbReference>
<organism evidence="3 4">
    <name type="scientific">Sphingomonas alpina</name>
    <dbReference type="NCBI Taxonomy" id="653931"/>
    <lineage>
        <taxon>Bacteria</taxon>
        <taxon>Pseudomonadati</taxon>
        <taxon>Pseudomonadota</taxon>
        <taxon>Alphaproteobacteria</taxon>
        <taxon>Sphingomonadales</taxon>
        <taxon>Sphingomonadaceae</taxon>
        <taxon>Sphingomonas</taxon>
    </lineage>
</organism>
<evidence type="ECO:0000313" key="3">
    <source>
        <dbReference type="EMBL" id="QNQ09154.1"/>
    </source>
</evidence>
<dbReference type="SFLD" id="SFLDG01150">
    <property type="entry name" value="Main.1:_Beta-like"/>
    <property type="match status" value="1"/>
</dbReference>
<evidence type="ECO:0000313" key="4">
    <source>
        <dbReference type="Proteomes" id="UP000516148"/>
    </source>
</evidence>
<protein>
    <submittedName>
        <fullName evidence="3">Glutathione S-transferase family protein</fullName>
    </submittedName>
</protein>
<dbReference type="PANTHER" id="PTHR44051:SF8">
    <property type="entry name" value="GLUTATHIONE S-TRANSFERASE GSTA"/>
    <property type="match status" value="1"/>
</dbReference>
<dbReference type="PANTHER" id="PTHR44051">
    <property type="entry name" value="GLUTATHIONE S-TRANSFERASE-RELATED"/>
    <property type="match status" value="1"/>
</dbReference>
<dbReference type="Gene3D" id="3.40.30.10">
    <property type="entry name" value="Glutaredoxin"/>
    <property type="match status" value="1"/>
</dbReference>
<dbReference type="EMBL" id="CP061038">
    <property type="protein sequence ID" value="QNQ09154.1"/>
    <property type="molecule type" value="Genomic_DNA"/>
</dbReference>
<gene>
    <name evidence="3" type="ORF">H3Z74_21145</name>
</gene>
<feature type="domain" description="GST N-terminal" evidence="1">
    <location>
        <begin position="1"/>
        <end position="79"/>
    </location>
</feature>
<keyword evidence="4" id="KW-1185">Reference proteome</keyword>
<evidence type="ECO:0000259" key="1">
    <source>
        <dbReference type="PROSITE" id="PS50404"/>
    </source>
</evidence>
<dbReference type="InterPro" id="IPR004046">
    <property type="entry name" value="GST_C"/>
</dbReference>
<dbReference type="Gene3D" id="1.20.1050.10">
    <property type="match status" value="1"/>
</dbReference>
<dbReference type="RefSeq" id="WP_187761477.1">
    <property type="nucleotide sequence ID" value="NZ_CP061038.1"/>
</dbReference>
<accession>A0A7H0LHK1</accession>
<dbReference type="InterPro" id="IPR036249">
    <property type="entry name" value="Thioredoxin-like_sf"/>
</dbReference>
<dbReference type="GO" id="GO:0016740">
    <property type="term" value="F:transferase activity"/>
    <property type="evidence" value="ECO:0007669"/>
    <property type="project" value="UniProtKB-KW"/>
</dbReference>
<reference evidence="3 4" key="1">
    <citation type="submission" date="2020-09" db="EMBL/GenBank/DDBJ databases">
        <title>Sphingomonas sp., a new species isolated from pork steak.</title>
        <authorList>
            <person name="Heidler von Heilborn D."/>
        </authorList>
    </citation>
    <scope>NUCLEOTIDE SEQUENCE [LARGE SCALE GENOMIC DNA]</scope>
    <source>
        <strain evidence="4">S8-3T</strain>
    </source>
</reference>
<name>A0A7H0LHK1_9SPHN</name>
<evidence type="ECO:0000259" key="2">
    <source>
        <dbReference type="PROSITE" id="PS50405"/>
    </source>
</evidence>
<dbReference type="Pfam" id="PF13409">
    <property type="entry name" value="GST_N_2"/>
    <property type="match status" value="1"/>
</dbReference>
<feature type="domain" description="GST C-terminal" evidence="2">
    <location>
        <begin position="85"/>
        <end position="203"/>
    </location>
</feature>
<dbReference type="InterPro" id="IPR010987">
    <property type="entry name" value="Glutathione-S-Trfase_C-like"/>
</dbReference>
<dbReference type="PROSITE" id="PS50405">
    <property type="entry name" value="GST_CTER"/>
    <property type="match status" value="1"/>
</dbReference>
<dbReference type="Pfam" id="PF00043">
    <property type="entry name" value="GST_C"/>
    <property type="match status" value="1"/>
</dbReference>
<dbReference type="InterPro" id="IPR004045">
    <property type="entry name" value="Glutathione_S-Trfase_N"/>
</dbReference>
<dbReference type="PROSITE" id="PS50404">
    <property type="entry name" value="GST_NTER"/>
    <property type="match status" value="1"/>
</dbReference>
<dbReference type="SUPFAM" id="SSF52833">
    <property type="entry name" value="Thioredoxin-like"/>
    <property type="match status" value="1"/>
</dbReference>
<dbReference type="CDD" id="cd03188">
    <property type="entry name" value="GST_C_Beta"/>
    <property type="match status" value="1"/>
</dbReference>
<keyword evidence="3" id="KW-0808">Transferase</keyword>
<proteinExistence type="predicted"/>
<sequence>MKLYFIPFACSLATRIAVEEAELEAEFIQVLPGQLLPDGRPFSAVSPMEYVPALETGGTVLSEGTVVLTYIADLAAEGVLAPAPYTEARYQMMRWLNFVATEVHKGVFSPLMTSKSSQGARDWALGMLHKRFDLLSRQLEGQDYLIGSFSVADAYLLAVLNWCEHAGVPIKTWPVLEAWRAKMRTRPSVVRAMATEMPLLQAA</sequence>
<dbReference type="AlphaFoldDB" id="A0A7H0LHK1"/>
<dbReference type="KEGG" id="spap:H3Z74_21145"/>
<dbReference type="SFLD" id="SFLDG00358">
    <property type="entry name" value="Main_(cytGST)"/>
    <property type="match status" value="1"/>
</dbReference>
<dbReference type="SUPFAM" id="SSF47616">
    <property type="entry name" value="GST C-terminal domain-like"/>
    <property type="match status" value="1"/>
</dbReference>
<dbReference type="SFLD" id="SFLDS00019">
    <property type="entry name" value="Glutathione_Transferase_(cytos"/>
    <property type="match status" value="1"/>
</dbReference>